<name>A0A165BPS3_EXIGL</name>
<accession>A0A165BPS3</accession>
<proteinExistence type="predicted"/>
<feature type="compositionally biased region" description="Low complexity" evidence="1">
    <location>
        <begin position="18"/>
        <end position="30"/>
    </location>
</feature>
<feature type="region of interest" description="Disordered" evidence="1">
    <location>
        <begin position="45"/>
        <end position="81"/>
    </location>
</feature>
<evidence type="ECO:0000313" key="3">
    <source>
        <dbReference type="Proteomes" id="UP000077266"/>
    </source>
</evidence>
<feature type="region of interest" description="Disordered" evidence="1">
    <location>
        <begin position="1"/>
        <end position="30"/>
    </location>
</feature>
<reference evidence="2 3" key="1">
    <citation type="journal article" date="2016" name="Mol. Biol. Evol.">
        <title>Comparative Genomics of Early-Diverging Mushroom-Forming Fungi Provides Insights into the Origins of Lignocellulose Decay Capabilities.</title>
        <authorList>
            <person name="Nagy L.G."/>
            <person name="Riley R."/>
            <person name="Tritt A."/>
            <person name="Adam C."/>
            <person name="Daum C."/>
            <person name="Floudas D."/>
            <person name="Sun H."/>
            <person name="Yadav J.S."/>
            <person name="Pangilinan J."/>
            <person name="Larsson K.H."/>
            <person name="Matsuura K."/>
            <person name="Barry K."/>
            <person name="Labutti K."/>
            <person name="Kuo R."/>
            <person name="Ohm R.A."/>
            <person name="Bhattacharya S.S."/>
            <person name="Shirouzu T."/>
            <person name="Yoshinaga Y."/>
            <person name="Martin F.M."/>
            <person name="Grigoriev I.V."/>
            <person name="Hibbett D.S."/>
        </authorList>
    </citation>
    <scope>NUCLEOTIDE SEQUENCE [LARGE SCALE GENOMIC DNA]</scope>
    <source>
        <strain evidence="2 3">HHB12029</strain>
    </source>
</reference>
<dbReference type="Proteomes" id="UP000077266">
    <property type="component" value="Unassembled WGS sequence"/>
</dbReference>
<gene>
    <name evidence="2" type="ORF">EXIGLDRAFT_780242</name>
</gene>
<organism evidence="2 3">
    <name type="scientific">Exidia glandulosa HHB12029</name>
    <dbReference type="NCBI Taxonomy" id="1314781"/>
    <lineage>
        <taxon>Eukaryota</taxon>
        <taxon>Fungi</taxon>
        <taxon>Dikarya</taxon>
        <taxon>Basidiomycota</taxon>
        <taxon>Agaricomycotina</taxon>
        <taxon>Agaricomycetes</taxon>
        <taxon>Auriculariales</taxon>
        <taxon>Exidiaceae</taxon>
        <taxon>Exidia</taxon>
    </lineage>
</organism>
<keyword evidence="3" id="KW-1185">Reference proteome</keyword>
<feature type="compositionally biased region" description="Low complexity" evidence="1">
    <location>
        <begin position="60"/>
        <end position="81"/>
    </location>
</feature>
<evidence type="ECO:0000313" key="2">
    <source>
        <dbReference type="EMBL" id="KZV81030.1"/>
    </source>
</evidence>
<protein>
    <submittedName>
        <fullName evidence="2">Uncharacterized protein</fullName>
    </submittedName>
</protein>
<dbReference type="InParanoid" id="A0A165BPS3"/>
<sequence length="309" mass="33020">DFPTYGSGSLHRAGQQHSLTSSGASGSTSFSPSLPLNVPASFAPATSFPPGYGDLPPPAAHQQHQSGASTSSSLSYGSSVAPPQLQPTVSFDDMPFSDYFDLIFGATPPPLPVALASQQTSTYDSTSSSLPGLAASVSVPPHGAPTATYYPPPGPPAQHQGLFMTSLVAPTAQPSVPPFIPAPVGGWGRCRPNVAGRDNRWRYPRREGNLHFMCPDAGCSTPARNYTTVGAVTSHLSRGRAHNQTVQGLPRYLTTPHNRLICPYERCGKEFDVLETGKMDDHVRYHNEGRWCPTCFATFRGLVQNHECE</sequence>
<dbReference type="AlphaFoldDB" id="A0A165BPS3"/>
<feature type="non-terminal residue" evidence="2">
    <location>
        <position position="1"/>
    </location>
</feature>
<dbReference type="EMBL" id="KV426426">
    <property type="protein sequence ID" value="KZV81030.1"/>
    <property type="molecule type" value="Genomic_DNA"/>
</dbReference>
<evidence type="ECO:0000256" key="1">
    <source>
        <dbReference type="SAM" id="MobiDB-lite"/>
    </source>
</evidence>